<dbReference type="NCBIfam" id="TIGR00254">
    <property type="entry name" value="GGDEF"/>
    <property type="match status" value="1"/>
</dbReference>
<dbReference type="KEGG" id="saf:SULAZ_1116"/>
<dbReference type="OrthoDB" id="7057390at2"/>
<dbReference type="Pfam" id="PF00990">
    <property type="entry name" value="GGDEF"/>
    <property type="match status" value="1"/>
</dbReference>
<dbReference type="InterPro" id="IPR043128">
    <property type="entry name" value="Rev_trsase/Diguanyl_cyclase"/>
</dbReference>
<feature type="domain" description="GGDEF" evidence="2">
    <location>
        <begin position="56"/>
        <end position="189"/>
    </location>
</feature>
<evidence type="ECO:0000313" key="3">
    <source>
        <dbReference type="EMBL" id="ACN98582.1"/>
    </source>
</evidence>
<dbReference type="PANTHER" id="PTHR33121:SF71">
    <property type="entry name" value="OXYGEN SENSOR PROTEIN DOSP"/>
    <property type="match status" value="1"/>
</dbReference>
<dbReference type="PROSITE" id="PS50887">
    <property type="entry name" value="GGDEF"/>
    <property type="match status" value="1"/>
</dbReference>
<dbReference type="STRING" id="204536.SULAZ_1116"/>
<dbReference type="InterPro" id="IPR035919">
    <property type="entry name" value="EAL_sf"/>
</dbReference>
<dbReference type="FunFam" id="3.30.70.270:FF:000001">
    <property type="entry name" value="Diguanylate cyclase domain protein"/>
    <property type="match status" value="1"/>
</dbReference>
<dbReference type="Gene3D" id="3.20.20.450">
    <property type="entry name" value="EAL domain"/>
    <property type="match status" value="1"/>
</dbReference>
<organism evidence="3 4">
    <name type="scientific">Sulfurihydrogenibium azorense (strain DSM 15241 / OCM 825 / Az-Fu1)</name>
    <dbReference type="NCBI Taxonomy" id="204536"/>
    <lineage>
        <taxon>Bacteria</taxon>
        <taxon>Pseudomonadati</taxon>
        <taxon>Aquificota</taxon>
        <taxon>Aquificia</taxon>
        <taxon>Aquificales</taxon>
        <taxon>Hydrogenothermaceae</taxon>
        <taxon>Sulfurihydrogenibium</taxon>
    </lineage>
</organism>
<dbReference type="PROSITE" id="PS50883">
    <property type="entry name" value="EAL"/>
    <property type="match status" value="1"/>
</dbReference>
<dbReference type="CDD" id="cd01949">
    <property type="entry name" value="GGDEF"/>
    <property type="match status" value="1"/>
</dbReference>
<accession>C1DVF2</accession>
<dbReference type="PANTHER" id="PTHR33121">
    <property type="entry name" value="CYCLIC DI-GMP PHOSPHODIESTERASE PDEF"/>
    <property type="match status" value="1"/>
</dbReference>
<protein>
    <submittedName>
        <fullName evidence="3">Signal transduction response regulator</fullName>
    </submittedName>
</protein>
<dbReference type="SMART" id="SM00052">
    <property type="entry name" value="EAL"/>
    <property type="match status" value="1"/>
</dbReference>
<dbReference type="RefSeq" id="WP_012673905.1">
    <property type="nucleotide sequence ID" value="NC_012438.1"/>
</dbReference>
<keyword evidence="4" id="KW-1185">Reference proteome</keyword>
<evidence type="ECO:0000313" key="4">
    <source>
        <dbReference type="Proteomes" id="UP000001369"/>
    </source>
</evidence>
<dbReference type="eggNOG" id="COG5001">
    <property type="taxonomic scope" value="Bacteria"/>
</dbReference>
<dbReference type="AlphaFoldDB" id="C1DVF2"/>
<dbReference type="GO" id="GO:0071111">
    <property type="term" value="F:cyclic-guanylate-specific phosphodiesterase activity"/>
    <property type="evidence" value="ECO:0007669"/>
    <property type="project" value="InterPro"/>
</dbReference>
<dbReference type="SUPFAM" id="SSF141868">
    <property type="entry name" value="EAL domain-like"/>
    <property type="match status" value="1"/>
</dbReference>
<dbReference type="Pfam" id="PF00563">
    <property type="entry name" value="EAL"/>
    <property type="match status" value="1"/>
</dbReference>
<feature type="domain" description="EAL" evidence="1">
    <location>
        <begin position="199"/>
        <end position="442"/>
    </location>
</feature>
<name>C1DVF2_SULAA</name>
<dbReference type="InterPro" id="IPR000160">
    <property type="entry name" value="GGDEF_dom"/>
</dbReference>
<dbReference type="InterPro" id="IPR001633">
    <property type="entry name" value="EAL_dom"/>
</dbReference>
<gene>
    <name evidence="3" type="ordered locus">SULAZ_1116</name>
</gene>
<evidence type="ECO:0000259" key="1">
    <source>
        <dbReference type="PROSITE" id="PS50883"/>
    </source>
</evidence>
<dbReference type="Gene3D" id="3.30.70.270">
    <property type="match status" value="1"/>
</dbReference>
<dbReference type="Proteomes" id="UP000001369">
    <property type="component" value="Chromosome"/>
</dbReference>
<dbReference type="InterPro" id="IPR050706">
    <property type="entry name" value="Cyclic-di-GMP_PDE-like"/>
</dbReference>
<dbReference type="HOGENOM" id="CLU_000445_70_50_0"/>
<reference evidence="3 4" key="1">
    <citation type="journal article" date="2009" name="J. Bacteriol.">
        <title>Complete and draft genome sequences of six members of the Aquificales.</title>
        <authorList>
            <person name="Reysenbach A.L."/>
            <person name="Hamamura N."/>
            <person name="Podar M."/>
            <person name="Griffiths E."/>
            <person name="Ferreira S."/>
            <person name="Hochstein R."/>
            <person name="Heidelberg J."/>
            <person name="Johnson J."/>
            <person name="Mead D."/>
            <person name="Pohorille A."/>
            <person name="Sarmiento M."/>
            <person name="Schweighofer K."/>
            <person name="Seshadri R."/>
            <person name="Voytek M.A."/>
        </authorList>
    </citation>
    <scope>NUCLEOTIDE SEQUENCE [LARGE SCALE GENOMIC DNA]</scope>
    <source>
        <strain evidence="4">Az-Fu1 / DSM 15241 / OCM 825</strain>
    </source>
</reference>
<dbReference type="EMBL" id="CP001229">
    <property type="protein sequence ID" value="ACN98582.1"/>
    <property type="molecule type" value="Genomic_DNA"/>
</dbReference>
<dbReference type="InterPro" id="IPR029787">
    <property type="entry name" value="Nucleotide_cyclase"/>
</dbReference>
<proteinExistence type="predicted"/>
<dbReference type="CDD" id="cd01948">
    <property type="entry name" value="EAL"/>
    <property type="match status" value="1"/>
</dbReference>
<dbReference type="SMART" id="SM00267">
    <property type="entry name" value="GGDEF"/>
    <property type="match status" value="1"/>
</dbReference>
<sequence length="442" mass="50970">MKEEDLQYLDVILSNFVYKINIYNLATLDFLTKIPNRRKLMMDLEKEILRAKRFNRPLSIALIDIDDFKIINDSFGHDVGDLALLHVVDILKDSIRLTDIVGRYGGEEFLVIMPETSLDGTLKAAEKIRKNIEQSSFIINDTKIPFTVSIGIASTELHGYDSQLLLKAADLGLYKAKKEGKNRVEFLTKDEIESLISSEFESKNILVSAIKEDRIVPFFQPIVKSDTLEIVGYEVLARIYIPEEDKYLPAYKFIPEAIRYRVLEKIDKIVQEKAIRYISEKNKKNILIFFNMSKTFFEKVSNLDDLLLLLNSNDVNPNNIFLEVTEEEALSDLTTLKEYIRYGKTLGFNFAIDDFGAGYSNFIYLKHFPIDLVKLDGSLISDIDKDVDDQVIIESIIKIARHKNIKVLAEMVEEKEEYETLKRLGVDYLQGYYFGKPTPYIN</sequence>
<dbReference type="SUPFAM" id="SSF55073">
    <property type="entry name" value="Nucleotide cyclase"/>
    <property type="match status" value="1"/>
</dbReference>
<evidence type="ECO:0000259" key="2">
    <source>
        <dbReference type="PROSITE" id="PS50887"/>
    </source>
</evidence>